<evidence type="ECO:0000259" key="7">
    <source>
        <dbReference type="Pfam" id="PF07522"/>
    </source>
</evidence>
<dbReference type="AlphaFoldDB" id="A0A0E9NSF4"/>
<name>A0A0E9NSF4_SAICN</name>
<feature type="region of interest" description="Disordered" evidence="6">
    <location>
        <begin position="267"/>
        <end position="316"/>
    </location>
</feature>
<reference evidence="8 9" key="1">
    <citation type="journal article" date="2011" name="J. Gen. Appl. Microbiol.">
        <title>Draft genome sequencing of the enigmatic yeast Saitoella complicata.</title>
        <authorList>
            <person name="Nishida H."/>
            <person name="Hamamoto M."/>
            <person name="Sugiyama J."/>
        </authorList>
    </citation>
    <scope>NUCLEOTIDE SEQUENCE [LARGE SCALE GENOMIC DNA]</scope>
    <source>
        <strain evidence="8 9">NRRL Y-17804</strain>
    </source>
</reference>
<dbReference type="Proteomes" id="UP000033140">
    <property type="component" value="Unassembled WGS sequence"/>
</dbReference>
<feature type="compositionally biased region" description="Low complexity" evidence="6">
    <location>
        <begin position="290"/>
        <end position="316"/>
    </location>
</feature>
<dbReference type="EMBL" id="BACD03000075">
    <property type="protein sequence ID" value="GAO52591.1"/>
    <property type="molecule type" value="Genomic_DNA"/>
</dbReference>
<comment type="similarity">
    <text evidence="2">Belongs to the DNA repair metallo-beta-lactamase (DRMBL) family.</text>
</comment>
<keyword evidence="3" id="KW-0227">DNA damage</keyword>
<feature type="compositionally biased region" description="Polar residues" evidence="6">
    <location>
        <begin position="267"/>
        <end position="277"/>
    </location>
</feature>
<dbReference type="Gene3D" id="3.40.50.12650">
    <property type="match status" value="1"/>
</dbReference>
<keyword evidence="4" id="KW-0234">DNA repair</keyword>
<dbReference type="CDD" id="cd16273">
    <property type="entry name" value="SNM1A-1C-like_MBL-fold"/>
    <property type="match status" value="1"/>
</dbReference>
<dbReference type="GO" id="GO:0006303">
    <property type="term" value="P:double-strand break repair via nonhomologous end joining"/>
    <property type="evidence" value="ECO:0007669"/>
    <property type="project" value="TreeGrafter"/>
</dbReference>
<evidence type="ECO:0000256" key="4">
    <source>
        <dbReference type="ARBA" id="ARBA00023204"/>
    </source>
</evidence>
<dbReference type="GO" id="GO:0035312">
    <property type="term" value="F:5'-3' DNA exonuclease activity"/>
    <property type="evidence" value="ECO:0007669"/>
    <property type="project" value="TreeGrafter"/>
</dbReference>
<dbReference type="GO" id="GO:0036297">
    <property type="term" value="P:interstrand cross-link repair"/>
    <property type="evidence" value="ECO:0007669"/>
    <property type="project" value="TreeGrafter"/>
</dbReference>
<dbReference type="OMA" id="AQVHMHS"/>
<dbReference type="GO" id="GO:0005634">
    <property type="term" value="C:nucleus"/>
    <property type="evidence" value="ECO:0007669"/>
    <property type="project" value="UniProtKB-SubCell"/>
</dbReference>
<protein>
    <recommendedName>
        <fullName evidence="7">DNA repair metallo-beta-lactamase domain-containing protein</fullName>
    </recommendedName>
</protein>
<reference evidence="8 9" key="2">
    <citation type="journal article" date="2014" name="J. Gen. Appl. Microbiol.">
        <title>The early diverging ascomycetous budding yeast Saitoella complicata has three histone deacetylases belonging to the Clr6, Hos2, and Rpd3 lineages.</title>
        <authorList>
            <person name="Nishida H."/>
            <person name="Matsumoto T."/>
            <person name="Kondo S."/>
            <person name="Hamamoto M."/>
            <person name="Yoshikawa H."/>
        </authorList>
    </citation>
    <scope>NUCLEOTIDE SEQUENCE [LARGE SCALE GENOMIC DNA]</scope>
    <source>
        <strain evidence="8 9">NRRL Y-17804</strain>
    </source>
</reference>
<dbReference type="SUPFAM" id="SSF56281">
    <property type="entry name" value="Metallo-hydrolase/oxidoreductase"/>
    <property type="match status" value="1"/>
</dbReference>
<gene>
    <name evidence="8" type="ORF">G7K_6664-t1</name>
</gene>
<organism evidence="8 9">
    <name type="scientific">Saitoella complicata (strain BCRC 22490 / CBS 7301 / JCM 7358 / NBRC 10748 / NRRL Y-17804)</name>
    <dbReference type="NCBI Taxonomy" id="698492"/>
    <lineage>
        <taxon>Eukaryota</taxon>
        <taxon>Fungi</taxon>
        <taxon>Dikarya</taxon>
        <taxon>Ascomycota</taxon>
        <taxon>Taphrinomycotina</taxon>
        <taxon>Taphrinomycotina incertae sedis</taxon>
        <taxon>Saitoella</taxon>
    </lineage>
</organism>
<keyword evidence="9" id="KW-1185">Reference proteome</keyword>
<evidence type="ECO:0000313" key="9">
    <source>
        <dbReference type="Proteomes" id="UP000033140"/>
    </source>
</evidence>
<keyword evidence="5" id="KW-0539">Nucleus</keyword>
<dbReference type="Pfam" id="PF07522">
    <property type="entry name" value="DRMBL"/>
    <property type="match status" value="1"/>
</dbReference>
<dbReference type="Gene3D" id="3.60.15.10">
    <property type="entry name" value="Ribonuclease Z/Hydroxyacylglutathione hydrolase-like"/>
    <property type="match status" value="1"/>
</dbReference>
<evidence type="ECO:0000256" key="5">
    <source>
        <dbReference type="ARBA" id="ARBA00023242"/>
    </source>
</evidence>
<dbReference type="STRING" id="698492.A0A0E9NSF4"/>
<evidence type="ECO:0000256" key="1">
    <source>
        <dbReference type="ARBA" id="ARBA00004123"/>
    </source>
</evidence>
<dbReference type="PANTHER" id="PTHR23240">
    <property type="entry name" value="DNA CROSS-LINK REPAIR PROTEIN PSO2/SNM1-RELATED"/>
    <property type="match status" value="1"/>
</dbReference>
<evidence type="ECO:0000313" key="8">
    <source>
        <dbReference type="EMBL" id="GAO52591.1"/>
    </source>
</evidence>
<evidence type="ECO:0000256" key="3">
    <source>
        <dbReference type="ARBA" id="ARBA00022763"/>
    </source>
</evidence>
<comment type="caution">
    <text evidence="8">The sequence shown here is derived from an EMBL/GenBank/DDBJ whole genome shotgun (WGS) entry which is preliminary data.</text>
</comment>
<dbReference type="PANTHER" id="PTHR23240:SF6">
    <property type="entry name" value="DNA CROSS-LINK REPAIR 1A PROTEIN"/>
    <property type="match status" value="1"/>
</dbReference>
<evidence type="ECO:0000256" key="6">
    <source>
        <dbReference type="SAM" id="MobiDB-lite"/>
    </source>
</evidence>
<dbReference type="InterPro" id="IPR036866">
    <property type="entry name" value="RibonucZ/Hydroxyglut_hydro"/>
</dbReference>
<sequence>MRGLFCFSREARWLGAWMDHRCRSWLDRRGRKRPNCPPAYERKALEFDPTNFEEAHNTQSKTKQLSVSYTPLTENAIKVPLTVKLHTALDVCLPITDIRKMAKTGKSPVREDARRGVTLLSFFSRGAARGVPGDRAPGSGVAVKQETGEAVDDSGVDLKECEDVKMEGATCPICEVILDGMGEEERMAHVDLCLRMDDDEDDLPQPPEIAIKQEPGIEREDSTLSIQQPQPPDEGAQACPICARSLSTLSTAQASLHVNACLDLGLSSQPHDQQTDIQPPAPAPTPLRPTPSSSSSSNPFSNLPSPSLAPSTTIAPATASTPSAFSKLMSKTSTEEKQWARAAARAKSEWGKPAATRKCPFYKILTFPSSGASLVVDGFKYGKVPGIDNYFLTHYHSDHYGGLSHTWSHGVIWCSRITARLVIEFLRVDPKWVKTVEMDVPTEINTGSGLTVTAIDANHCPGSVLFLFEHYLPNSKKTTRYLHCGDFRAHPRMVTHPAIKDKYLDGVWLDTTYLNPKYAFPPQVEVVGACAELCRGIAEGKAIPGLISTPAERGGLSRFLPTLKKESTGDATGTSESGRLLVVVGTYSIGKERIVIAIAQALSSKIYAPARKRRMLSLIDDPLLSSLITDDPSEAQVHMVFLSEVGAEGLRDYLKSLGGKGGFERVVGFKPTGWTFTPGKSRTIDSTPPVREIIDEWRNTPPFTPSALLPLRGSTPSAICFGVPYSEHSSFRELTCFVSAVRVGRVVPTVNVGTERGRERMRGWVERWEGEKGRSGRLGVIEGQEGW</sequence>
<proteinExistence type="inferred from homology"/>
<feature type="region of interest" description="Disordered" evidence="6">
    <location>
        <begin position="198"/>
        <end position="237"/>
    </location>
</feature>
<feature type="compositionally biased region" description="Pro residues" evidence="6">
    <location>
        <begin position="279"/>
        <end position="289"/>
    </location>
</feature>
<evidence type="ECO:0000256" key="2">
    <source>
        <dbReference type="ARBA" id="ARBA00010304"/>
    </source>
</evidence>
<reference evidence="8 9" key="3">
    <citation type="journal article" date="2015" name="Genome Announc.">
        <title>Draft Genome Sequence of the Archiascomycetous Yeast Saitoella complicata.</title>
        <authorList>
            <person name="Yamauchi K."/>
            <person name="Kondo S."/>
            <person name="Hamamoto M."/>
            <person name="Takahashi Y."/>
            <person name="Ogura Y."/>
            <person name="Hayashi T."/>
            <person name="Nishida H."/>
        </authorList>
    </citation>
    <scope>NUCLEOTIDE SEQUENCE [LARGE SCALE GENOMIC DNA]</scope>
    <source>
        <strain evidence="8 9">NRRL Y-17804</strain>
    </source>
</reference>
<feature type="domain" description="DNA repair metallo-beta-lactamase" evidence="7">
    <location>
        <begin position="623"/>
        <end position="753"/>
    </location>
</feature>
<comment type="subcellular location">
    <subcellularLocation>
        <location evidence="1">Nucleus</location>
    </subcellularLocation>
</comment>
<dbReference type="GO" id="GO:0003684">
    <property type="term" value="F:damaged DNA binding"/>
    <property type="evidence" value="ECO:0007669"/>
    <property type="project" value="TreeGrafter"/>
</dbReference>
<dbReference type="InterPro" id="IPR011084">
    <property type="entry name" value="DRMBL"/>
</dbReference>
<accession>A0A0E9NSF4</accession>